<reference evidence="1" key="1">
    <citation type="submission" date="2023-10" db="EMBL/GenBank/DDBJ databases">
        <title>Whole genome sequencing of actinobacterial strain Amycolatopsis sp. (BCA-696) identifies the underlying plant growth-promoting genes.</title>
        <authorList>
            <person name="Gandham P."/>
            <person name="Vadla N."/>
            <person name="Saji A."/>
            <person name="Srinivas V."/>
            <person name="Ruperao P."/>
            <person name="Selvanayagam S."/>
            <person name="Saxena R.K."/>
            <person name="Rathore A."/>
            <person name="Gopalakrishnan S."/>
            <person name="Thakur V."/>
        </authorList>
    </citation>
    <scope>NUCLEOTIDE SEQUENCE</scope>
    <source>
        <strain evidence="1">BCA-696</strain>
    </source>
</reference>
<name>A0ACD5BG34_9PSEU</name>
<organism evidence="1 2">
    <name type="scientific">Amycolatopsis coloradensis</name>
    <dbReference type="NCBI Taxonomy" id="76021"/>
    <lineage>
        <taxon>Bacteria</taxon>
        <taxon>Bacillati</taxon>
        <taxon>Actinomycetota</taxon>
        <taxon>Actinomycetes</taxon>
        <taxon>Pseudonocardiales</taxon>
        <taxon>Pseudonocardiaceae</taxon>
        <taxon>Amycolatopsis</taxon>
    </lineage>
</organism>
<dbReference type="EMBL" id="CP150484">
    <property type="protein sequence ID" value="WYW18394.1"/>
    <property type="molecule type" value="Genomic_DNA"/>
</dbReference>
<proteinExistence type="predicted"/>
<gene>
    <name evidence="1" type="ORF">LCL61_22900</name>
</gene>
<protein>
    <submittedName>
        <fullName evidence="1">P-loop NTPase fold protein</fullName>
    </submittedName>
</protein>
<accession>A0ACD5BG34</accession>
<sequence length="850" mass="93765">MVLVRDVDPSILLMNKASGEKPGAYLPRDIDGPLRSALKTTPFTLVVHEVYSGARRSALEALWMTYAGTDLVIEPELDELVMDRRDGPAVLWLDRKLPQTLGRDPAAVAKWLDKDPRRRLLGLVGESQYDHPELRAAIDRLGPTVLHIGPALSAAERAEAKAMFPASGPIRTIDEIAVVRSPPGSGNKGPDPFAAHVADYRPDTDDGVDRLGIGTDVRMLADLVVSRMITPPLSIGLFGNWGSGKSFFMRQMQLRVRELADSARAAETEAGTHGKSVSSYCSSVRQISFNAWHYSEANLLASLATHIFDNLAANGAENDLQRQADLLAERRMTEKTLLGRLSTVRLERRTLTAQQKQAKRRRRKPREYVRAVFDSLTDADKAWIASRIGVDQPTAEDLERLAQETGGLRSDVAEFWRRLRQDPVPLLVLIGGLVTVLVVTLLVGRSQVSGVLGGLTVVSSALTVVLRMRASADRIHQALDKLGGPSEEDEETERRLAELDAESDRLEKAVAELAPGLDLVSFAESRVSDYVEHLGVVSLLRKDLETFATMLAEVPHGSGKIERTVLYIDDLDRCPPKVVVQVLEAIHLLLALPVFVVVVGVDSRWLKKAVEQHYEEMLGDDPETFAENYLEKIFQVPFTLSPMDDPGFAGLVRGLADTEVQDASPSPTPTEPDQATGDRSPVPADSRPRAEAPRPSSEQSTIDLRPPRLVISAPELDFLPTLAPLVRSPRAAKRLLNLYRLLRARFAGEDLAEFLSDGDREAPFRAVLVLLAVHVGHPDAVRWFADLDGSDPDDKAIEIVSKMNDHELRPKLERGLSGEAWPLLAVSYQRWLPLVNRFSFARDRSMSGPR</sequence>
<dbReference type="Proteomes" id="UP001456344">
    <property type="component" value="Chromosome"/>
</dbReference>
<evidence type="ECO:0000313" key="1">
    <source>
        <dbReference type="EMBL" id="WYW18394.1"/>
    </source>
</evidence>
<keyword evidence="2" id="KW-1185">Reference proteome</keyword>
<evidence type="ECO:0000313" key="2">
    <source>
        <dbReference type="Proteomes" id="UP001456344"/>
    </source>
</evidence>